<dbReference type="PROSITE" id="PS51186">
    <property type="entry name" value="GNAT"/>
    <property type="match status" value="1"/>
</dbReference>
<reference evidence="2 3" key="1">
    <citation type="journal article" date="2014" name="Appl. Environ. Microbiol.">
        <title>Comparative Genome Analysis of 'Candidatus Methanoplasma termitum' Indicates a New Mode of Energy Metabolism in the Seventh Order of Methanogens.</title>
        <authorList>
            <person name="Lang K."/>
            <person name="Schuldes J."/>
            <person name="Klingl A."/>
            <person name="Poehlein A."/>
            <person name="Daniel R."/>
            <person name="Brune A."/>
        </authorList>
    </citation>
    <scope>NUCLEOTIDE SEQUENCE [LARGE SCALE GENOMIC DNA]</scope>
    <source>
        <strain evidence="3">Mpt1</strain>
    </source>
</reference>
<evidence type="ECO:0000313" key="2">
    <source>
        <dbReference type="EMBL" id="AIZ57213.1"/>
    </source>
</evidence>
<evidence type="ECO:0000313" key="3">
    <source>
        <dbReference type="Proteomes" id="UP000030787"/>
    </source>
</evidence>
<dbReference type="STRING" id="1577791.Mpt1_c13520"/>
<gene>
    <name evidence="2" type="primary">ypeA</name>
    <name evidence="2" type="ORF">Mpt1_c13520</name>
</gene>
<dbReference type="InterPro" id="IPR016181">
    <property type="entry name" value="Acyl_CoA_acyltransferase"/>
</dbReference>
<dbReference type="AlphaFoldDB" id="A0A0A7LE07"/>
<feature type="domain" description="N-acetyltransferase" evidence="1">
    <location>
        <begin position="1"/>
        <end position="151"/>
    </location>
</feature>
<sequence length="154" mass="17795">MEIVRACEDDLPEILALQRLAFYDNSIRYGDPNMPPMPQTLDELRAESKGKVFLKAIENGKIVGTIRGHMDGEICRVSKVMVLPDHQNRGIAHKLLDAIEDEFRVRVFELKTGYLDDKNIHLYKKVGYVLTGEKFWETETLCFVRMRKEKNSPP</sequence>
<protein>
    <submittedName>
        <fullName evidence="2">YpeA protein</fullName>
    </submittedName>
</protein>
<dbReference type="Gene3D" id="3.40.630.30">
    <property type="match status" value="1"/>
</dbReference>
<dbReference type="Pfam" id="PF00583">
    <property type="entry name" value="Acetyltransf_1"/>
    <property type="match status" value="1"/>
</dbReference>
<keyword evidence="3" id="KW-1185">Reference proteome</keyword>
<dbReference type="HOGENOM" id="CLU_096795_0_0_2"/>
<dbReference type="EMBL" id="CP010070">
    <property type="protein sequence ID" value="AIZ57213.1"/>
    <property type="molecule type" value="Genomic_DNA"/>
</dbReference>
<dbReference type="Proteomes" id="UP000030787">
    <property type="component" value="Chromosome"/>
</dbReference>
<dbReference type="SUPFAM" id="SSF55729">
    <property type="entry name" value="Acyl-CoA N-acyltransferases (Nat)"/>
    <property type="match status" value="1"/>
</dbReference>
<dbReference type="GO" id="GO:0016747">
    <property type="term" value="F:acyltransferase activity, transferring groups other than amino-acyl groups"/>
    <property type="evidence" value="ECO:0007669"/>
    <property type="project" value="InterPro"/>
</dbReference>
<dbReference type="CDD" id="cd04301">
    <property type="entry name" value="NAT_SF"/>
    <property type="match status" value="1"/>
</dbReference>
<name>A0A0A7LE07_9ARCH</name>
<organism evidence="2 3">
    <name type="scientific">Candidatus Methanoplasma termitum</name>
    <dbReference type="NCBI Taxonomy" id="1577791"/>
    <lineage>
        <taxon>Archaea</taxon>
        <taxon>Methanobacteriati</taxon>
        <taxon>Thermoplasmatota</taxon>
        <taxon>Thermoplasmata</taxon>
        <taxon>Methanomassiliicoccales</taxon>
        <taxon>Methanomassiliicoccaceae</taxon>
        <taxon>Candidatus Methanoplasma</taxon>
    </lineage>
</organism>
<dbReference type="InterPro" id="IPR000182">
    <property type="entry name" value="GNAT_dom"/>
</dbReference>
<accession>A0A0A7LE07</accession>
<proteinExistence type="predicted"/>
<evidence type="ECO:0000259" key="1">
    <source>
        <dbReference type="PROSITE" id="PS51186"/>
    </source>
</evidence>
<dbReference type="KEGG" id="mear:Mpt1_c13520"/>